<reference evidence="1 2" key="1">
    <citation type="journal article" date="2016" name="Genome Announc.">
        <title>Complete Genome Sequence of Methylobacterium populi P-1M, Isolated from Pink-Pigmented Household Biofilm.</title>
        <authorList>
            <person name="Morohoshi T."/>
            <person name="Ikeda T."/>
        </authorList>
    </citation>
    <scope>NUCLEOTIDE SEQUENCE [LARGE SCALE GENOMIC DNA]</scope>
    <source>
        <strain evidence="1 2">P-1M</strain>
    </source>
</reference>
<evidence type="ECO:0000313" key="1">
    <source>
        <dbReference type="EMBL" id="BAU92041.1"/>
    </source>
</evidence>
<dbReference type="AlphaFoldDB" id="A0A160PJ31"/>
<sequence length="80" mass="8632">MSFEIVLTQSAQEIAERSGVLPVLEERARDEIAELPGEGLEELERRLFHAFALDDGTEVICSLTADGAVRVDACEAEAAA</sequence>
<evidence type="ECO:0000313" key="2">
    <source>
        <dbReference type="Proteomes" id="UP000218288"/>
    </source>
</evidence>
<protein>
    <recommendedName>
        <fullName evidence="3">Halobacterial output domain-containing protein</fullName>
    </recommendedName>
</protein>
<accession>A0A160PJ31</accession>
<gene>
    <name evidence="1" type="ORF">MPPM_3436</name>
</gene>
<dbReference type="EMBL" id="AP014809">
    <property type="protein sequence ID" value="BAU92041.1"/>
    <property type="molecule type" value="Genomic_DNA"/>
</dbReference>
<dbReference type="RefSeq" id="WP_096486066.1">
    <property type="nucleotide sequence ID" value="NZ_AP014809.1"/>
</dbReference>
<proteinExistence type="predicted"/>
<evidence type="ECO:0008006" key="3">
    <source>
        <dbReference type="Google" id="ProtNLM"/>
    </source>
</evidence>
<organism evidence="1 2">
    <name type="scientific">Methylorubrum populi</name>
    <dbReference type="NCBI Taxonomy" id="223967"/>
    <lineage>
        <taxon>Bacteria</taxon>
        <taxon>Pseudomonadati</taxon>
        <taxon>Pseudomonadota</taxon>
        <taxon>Alphaproteobacteria</taxon>
        <taxon>Hyphomicrobiales</taxon>
        <taxon>Methylobacteriaceae</taxon>
        <taxon>Methylorubrum</taxon>
    </lineage>
</organism>
<dbReference type="OrthoDB" id="7997099at2"/>
<name>A0A160PJ31_9HYPH</name>
<dbReference type="Proteomes" id="UP000218288">
    <property type="component" value="Chromosome"/>
</dbReference>